<dbReference type="PANTHER" id="PTHR43471">
    <property type="entry name" value="ABC TRANSPORTER PERMEASE"/>
    <property type="match status" value="1"/>
</dbReference>
<dbReference type="EMBL" id="PTIY01000011">
    <property type="protein sequence ID" value="PPK68759.1"/>
    <property type="molecule type" value="Genomic_DNA"/>
</dbReference>
<feature type="transmembrane region" description="Helical" evidence="1">
    <location>
        <begin position="170"/>
        <end position="196"/>
    </location>
</feature>
<feature type="transmembrane region" description="Helical" evidence="1">
    <location>
        <begin position="20"/>
        <end position="39"/>
    </location>
</feature>
<keyword evidence="1" id="KW-0472">Membrane</keyword>
<keyword evidence="3" id="KW-1185">Reference proteome</keyword>
<dbReference type="Pfam" id="PF12679">
    <property type="entry name" value="ABC2_membrane_2"/>
    <property type="match status" value="1"/>
</dbReference>
<accession>A0A2S6GU91</accession>
<dbReference type="Proteomes" id="UP000238071">
    <property type="component" value="Unassembled WGS sequence"/>
</dbReference>
<organism evidence="2 3">
    <name type="scientific">Methylobacter tundripaludum</name>
    <dbReference type="NCBI Taxonomy" id="173365"/>
    <lineage>
        <taxon>Bacteria</taxon>
        <taxon>Pseudomonadati</taxon>
        <taxon>Pseudomonadota</taxon>
        <taxon>Gammaproteobacteria</taxon>
        <taxon>Methylococcales</taxon>
        <taxon>Methylococcaceae</taxon>
        <taxon>Methylobacter</taxon>
    </lineage>
</organism>
<dbReference type="AlphaFoldDB" id="A0A2S6GU91"/>
<feature type="transmembrane region" description="Helical" evidence="1">
    <location>
        <begin position="439"/>
        <end position="463"/>
    </location>
</feature>
<reference evidence="2 3" key="1">
    <citation type="submission" date="2018-02" db="EMBL/GenBank/DDBJ databases">
        <title>Subsurface microbial communities from deep shales in Ohio and West Virginia, USA.</title>
        <authorList>
            <person name="Wrighton K."/>
        </authorList>
    </citation>
    <scope>NUCLEOTIDE SEQUENCE [LARGE SCALE GENOMIC DNA]</scope>
    <source>
        <strain evidence="2 3">OWC-G53F</strain>
    </source>
</reference>
<keyword evidence="1" id="KW-1133">Transmembrane helix</keyword>
<dbReference type="GO" id="GO:0140359">
    <property type="term" value="F:ABC-type transporter activity"/>
    <property type="evidence" value="ECO:0007669"/>
    <property type="project" value="InterPro"/>
</dbReference>
<sequence length="470" mass="51684">MIAAIIRKELLAVLRDGRLLVLAFSVFAVLSGFFLASVAEHRQVQQEKRAVGATAKEQWDTQGVKNPHAAAHFGIYVFKPDSPLASIDPGLRQYTGQALWLEPHKRNEARFNPAADQGLAGRFGQASAGFVLYALLPLLVIALAFNAVTQEREQGTLRMLHSLGVSATKLLLGKFTGLLLAFVVVLTPAMLIAVIILYQNFDLAGDDILRLSALSGVLFVYYAVFAALAMSTSIHFKSSRLALFVLLAFWTGSVLIAPRLGATAAEMLVPTPSVAAFWAAIKQDIQQGLANDGDHDAREAAFNAQVLKQYGVARIEDLPVGYTALKRSFNDNYSERVHALHFDRLRDAFERQGRFVHIASLLGPSIAMRSVSMALSGMDLAHQRHFEDEAEQYRDYFIGLTDDWDRERSHGAERGAQGHDADWGSVKAFSYTPPPLGFALYHALADLLVLLAWLAVALIWLLFSANRLKP</sequence>
<feature type="transmembrane region" description="Helical" evidence="1">
    <location>
        <begin position="208"/>
        <end position="229"/>
    </location>
</feature>
<evidence type="ECO:0000256" key="1">
    <source>
        <dbReference type="SAM" id="Phobius"/>
    </source>
</evidence>
<evidence type="ECO:0000313" key="3">
    <source>
        <dbReference type="Proteomes" id="UP000238071"/>
    </source>
</evidence>
<feature type="transmembrane region" description="Helical" evidence="1">
    <location>
        <begin position="130"/>
        <end position="149"/>
    </location>
</feature>
<name>A0A2S6GU91_9GAMM</name>
<dbReference type="Pfam" id="PF12040">
    <property type="entry name" value="DUF3526"/>
    <property type="match status" value="1"/>
</dbReference>
<dbReference type="PANTHER" id="PTHR43471:SF1">
    <property type="entry name" value="ABC TRANSPORTER PERMEASE PROTEIN NOSY-RELATED"/>
    <property type="match status" value="1"/>
</dbReference>
<gene>
    <name evidence="2" type="ORF">B0F88_111167</name>
</gene>
<keyword evidence="1" id="KW-0812">Transmembrane</keyword>
<comment type="caution">
    <text evidence="2">The sequence shown here is derived from an EMBL/GenBank/DDBJ whole genome shotgun (WGS) entry which is preliminary data.</text>
</comment>
<evidence type="ECO:0000313" key="2">
    <source>
        <dbReference type="EMBL" id="PPK68759.1"/>
    </source>
</evidence>
<dbReference type="InterPro" id="IPR021913">
    <property type="entry name" value="DUF3526"/>
</dbReference>
<dbReference type="RefSeq" id="WP_104424590.1">
    <property type="nucleotide sequence ID" value="NZ_PTIY01000011.1"/>
</dbReference>
<proteinExistence type="predicted"/>
<dbReference type="OrthoDB" id="184009at2"/>
<feature type="transmembrane region" description="Helical" evidence="1">
    <location>
        <begin position="241"/>
        <end position="260"/>
    </location>
</feature>
<protein>
    <submittedName>
        <fullName evidence="2">ABC-2 type transport system permease protein</fullName>
    </submittedName>
</protein>
<dbReference type="GO" id="GO:0005886">
    <property type="term" value="C:plasma membrane"/>
    <property type="evidence" value="ECO:0007669"/>
    <property type="project" value="UniProtKB-SubCell"/>
</dbReference>